<feature type="compositionally biased region" description="Low complexity" evidence="1">
    <location>
        <begin position="648"/>
        <end position="664"/>
    </location>
</feature>
<dbReference type="InterPro" id="IPR032427">
    <property type="entry name" value="P22_portal"/>
</dbReference>
<evidence type="ECO:0000256" key="1">
    <source>
        <dbReference type="SAM" id="MobiDB-lite"/>
    </source>
</evidence>
<accession>A0A6M3KHZ2</accession>
<feature type="region of interest" description="Disordered" evidence="1">
    <location>
        <begin position="648"/>
        <end position="693"/>
    </location>
</feature>
<dbReference type="AlphaFoldDB" id="A0A6M3KHZ2"/>
<sequence length="693" mass="78398">MVAETIKERDDLLRYQIFEMAEWARIARKSREYYHGHQQDEALQQESRRIRHTVNGIRRDIDQQKGRVADADPEMSAQGRGAEDFQLGQAWRDLLGWADDWTGIRYDSVDEVRDKVLDDFFQTGEGIEKNTWSVDEESGMGMVVCERVDNFHLAWDGNATSIQRRNADWMCQFEPVDIKKLEQEFPRLKNKIREDVPDFFMEGLEETQLEEYKVLRDSQNTPGALKRAPQAYRREWWEKRPVKRRSFLLNGKPAKIQVGDEVIEVDDEAYDAMPEAEQDLYDVTEYTDYELWCGVMINDTWAIKPELSQYDEQNKGHGEYPYAFYSNVWDSTWSHYHGEVEYLMGHQDAINEAVSAWLDALFVANSQWLEVEVGAYPRGEQGKLQNSATRPMQTVFKHPGTKSAQWIAPNPTSGQIYQSGIQMLQQFKDDQSGVQGVNRGAPEYQLSGKAVRALQSEMDLLSVNQRIHLESGLRQATMIRIALLQQFFRGSRMVRIVPAAGETDREPYNLYMGESEDRVKARFGLRPKGEKGKYEDRDGAAGEVLEINDASVRKFDLKLQLSSGRDKNQADREEAVKLMLSYLGPGAGPGVVKWAAGILDVPNREMLNTELDKADQQAQVVAQLQQIQEQTGLGIQELAQLAQQAAMMQQGQAGQQAPPGAAAPSPGPPGPPQGPPQGQMPPQGPPGPMGAPQ</sequence>
<organism evidence="2">
    <name type="scientific">viral metagenome</name>
    <dbReference type="NCBI Taxonomy" id="1070528"/>
    <lineage>
        <taxon>unclassified sequences</taxon>
        <taxon>metagenomes</taxon>
        <taxon>organismal metagenomes</taxon>
    </lineage>
</organism>
<dbReference type="Pfam" id="PF16510">
    <property type="entry name" value="P22_portal"/>
    <property type="match status" value="1"/>
</dbReference>
<dbReference type="EMBL" id="MT142465">
    <property type="protein sequence ID" value="QJA81603.1"/>
    <property type="molecule type" value="Genomic_DNA"/>
</dbReference>
<evidence type="ECO:0008006" key="3">
    <source>
        <dbReference type="Google" id="ProtNLM"/>
    </source>
</evidence>
<gene>
    <name evidence="2" type="ORF">MM415A00504_0003</name>
</gene>
<name>A0A6M3KHZ2_9ZZZZ</name>
<protein>
    <recommendedName>
        <fullName evidence="3">Portal protein</fullName>
    </recommendedName>
</protein>
<proteinExistence type="predicted"/>
<feature type="compositionally biased region" description="Pro residues" evidence="1">
    <location>
        <begin position="665"/>
        <end position="693"/>
    </location>
</feature>
<reference evidence="2" key="1">
    <citation type="submission" date="2020-03" db="EMBL/GenBank/DDBJ databases">
        <title>The deep terrestrial virosphere.</title>
        <authorList>
            <person name="Holmfeldt K."/>
            <person name="Nilsson E."/>
            <person name="Simone D."/>
            <person name="Lopez-Fernandez M."/>
            <person name="Wu X."/>
            <person name="de Brujin I."/>
            <person name="Lundin D."/>
            <person name="Andersson A."/>
            <person name="Bertilsson S."/>
            <person name="Dopson M."/>
        </authorList>
    </citation>
    <scope>NUCLEOTIDE SEQUENCE</scope>
    <source>
        <strain evidence="2">MM415A00504</strain>
    </source>
</reference>
<evidence type="ECO:0000313" key="2">
    <source>
        <dbReference type="EMBL" id="QJA81603.1"/>
    </source>
</evidence>